<keyword evidence="2" id="KW-0560">Oxidoreductase</keyword>
<dbReference type="AlphaFoldDB" id="A0A841RCG7"/>
<gene>
    <name evidence="2" type="ORF">HNR50_003323</name>
</gene>
<dbReference type="Pfam" id="PF02627">
    <property type="entry name" value="CMD"/>
    <property type="match status" value="1"/>
</dbReference>
<dbReference type="RefSeq" id="WP_184747880.1">
    <property type="nucleotide sequence ID" value="NZ_JACHGJ010000007.1"/>
</dbReference>
<dbReference type="SUPFAM" id="SSF69118">
    <property type="entry name" value="AhpD-like"/>
    <property type="match status" value="1"/>
</dbReference>
<feature type="domain" description="Carboxymuconolactone decarboxylase-like" evidence="1">
    <location>
        <begin position="21"/>
        <end position="103"/>
    </location>
</feature>
<accession>A0A841RCG7</accession>
<sequence length="106" mass="12107">MKKKEKIKVENFRYFREKHKEIAEAYDHFGQLLHEKGGPLDEKTRWLIKIAVSAASQYDFALHTHIEKALAAGCTPEEIEHAILLVAPTVGFPKAMGALMVFREKD</sequence>
<reference evidence="2 3" key="1">
    <citation type="submission" date="2020-08" db="EMBL/GenBank/DDBJ databases">
        <title>Genomic Encyclopedia of Type Strains, Phase IV (KMG-IV): sequencing the most valuable type-strain genomes for metagenomic binning, comparative biology and taxonomic classification.</title>
        <authorList>
            <person name="Goeker M."/>
        </authorList>
    </citation>
    <scope>NUCLEOTIDE SEQUENCE [LARGE SCALE GENOMIC DNA]</scope>
    <source>
        <strain evidence="2 3">DSM 2461</strain>
    </source>
</reference>
<name>A0A841RCG7_9SPIO</name>
<evidence type="ECO:0000313" key="3">
    <source>
        <dbReference type="Proteomes" id="UP000587760"/>
    </source>
</evidence>
<evidence type="ECO:0000259" key="1">
    <source>
        <dbReference type="Pfam" id="PF02627"/>
    </source>
</evidence>
<dbReference type="InterPro" id="IPR003779">
    <property type="entry name" value="CMD-like"/>
</dbReference>
<dbReference type="PANTHER" id="PTHR33930:SF2">
    <property type="entry name" value="BLR3452 PROTEIN"/>
    <property type="match status" value="1"/>
</dbReference>
<keyword evidence="3" id="KW-1185">Reference proteome</keyword>
<dbReference type="EMBL" id="JACHGJ010000007">
    <property type="protein sequence ID" value="MBB6481643.1"/>
    <property type="molecule type" value="Genomic_DNA"/>
</dbReference>
<evidence type="ECO:0000313" key="2">
    <source>
        <dbReference type="EMBL" id="MBB6481643.1"/>
    </source>
</evidence>
<protein>
    <submittedName>
        <fullName evidence="2">AhpD family alkylhydroperoxidase</fullName>
    </submittedName>
</protein>
<dbReference type="Gene3D" id="1.20.1290.10">
    <property type="entry name" value="AhpD-like"/>
    <property type="match status" value="1"/>
</dbReference>
<dbReference type="GO" id="GO:0051920">
    <property type="term" value="F:peroxiredoxin activity"/>
    <property type="evidence" value="ECO:0007669"/>
    <property type="project" value="InterPro"/>
</dbReference>
<comment type="caution">
    <text evidence="2">The sequence shown here is derived from an EMBL/GenBank/DDBJ whole genome shotgun (WGS) entry which is preliminary data.</text>
</comment>
<dbReference type="Proteomes" id="UP000587760">
    <property type="component" value="Unassembled WGS sequence"/>
</dbReference>
<keyword evidence="2" id="KW-0575">Peroxidase</keyword>
<proteinExistence type="predicted"/>
<organism evidence="2 3">
    <name type="scientific">Spirochaeta isovalerica</name>
    <dbReference type="NCBI Taxonomy" id="150"/>
    <lineage>
        <taxon>Bacteria</taxon>
        <taxon>Pseudomonadati</taxon>
        <taxon>Spirochaetota</taxon>
        <taxon>Spirochaetia</taxon>
        <taxon>Spirochaetales</taxon>
        <taxon>Spirochaetaceae</taxon>
        <taxon>Spirochaeta</taxon>
    </lineage>
</organism>
<dbReference type="InterPro" id="IPR029032">
    <property type="entry name" value="AhpD-like"/>
</dbReference>
<dbReference type="PANTHER" id="PTHR33930">
    <property type="entry name" value="ALKYL HYDROPEROXIDE REDUCTASE AHPD"/>
    <property type="match status" value="1"/>
</dbReference>